<evidence type="ECO:0000313" key="3">
    <source>
        <dbReference type="EMBL" id="MBC3862965.1"/>
    </source>
</evidence>
<keyword evidence="1" id="KW-0067">ATP-binding</keyword>
<reference evidence="3" key="1">
    <citation type="submission" date="2020-08" db="EMBL/GenBank/DDBJ databases">
        <title>Novel species isolated from subtropical streams in China.</title>
        <authorList>
            <person name="Lu H."/>
        </authorList>
    </citation>
    <scope>NUCLEOTIDE SEQUENCE</scope>
    <source>
        <strain evidence="3">KACC 12607</strain>
    </source>
</reference>
<dbReference type="InterPro" id="IPR011761">
    <property type="entry name" value="ATP-grasp"/>
</dbReference>
<dbReference type="InterPro" id="IPR013815">
    <property type="entry name" value="ATP_grasp_subdomain_1"/>
</dbReference>
<feature type="domain" description="ATP-grasp" evidence="2">
    <location>
        <begin position="121"/>
        <end position="298"/>
    </location>
</feature>
<dbReference type="RefSeq" id="WP_186912908.1">
    <property type="nucleotide sequence ID" value="NZ_JACOFV010000011.1"/>
</dbReference>
<dbReference type="Pfam" id="PF02655">
    <property type="entry name" value="ATP-grasp_3"/>
    <property type="match status" value="1"/>
</dbReference>
<dbReference type="PROSITE" id="PS50975">
    <property type="entry name" value="ATP_GRASP"/>
    <property type="match status" value="1"/>
</dbReference>
<organism evidence="3 4">
    <name type="scientific">Undibacterium jejuense</name>
    <dbReference type="NCBI Taxonomy" id="1344949"/>
    <lineage>
        <taxon>Bacteria</taxon>
        <taxon>Pseudomonadati</taxon>
        <taxon>Pseudomonadota</taxon>
        <taxon>Betaproteobacteria</taxon>
        <taxon>Burkholderiales</taxon>
        <taxon>Oxalobacteraceae</taxon>
        <taxon>Undibacterium</taxon>
    </lineage>
</organism>
<evidence type="ECO:0000256" key="1">
    <source>
        <dbReference type="PROSITE-ProRule" id="PRU00409"/>
    </source>
</evidence>
<evidence type="ECO:0000313" key="4">
    <source>
        <dbReference type="Proteomes" id="UP000634011"/>
    </source>
</evidence>
<dbReference type="Gene3D" id="3.30.1490.20">
    <property type="entry name" value="ATP-grasp fold, A domain"/>
    <property type="match status" value="1"/>
</dbReference>
<proteinExistence type="predicted"/>
<gene>
    <name evidence="3" type="ORF">H8K32_12710</name>
</gene>
<protein>
    <submittedName>
        <fullName evidence="3">ATP-grasp domain-containing protein</fullName>
    </submittedName>
</protein>
<dbReference type="InterPro" id="IPR003806">
    <property type="entry name" value="ATP-grasp_PylC-type"/>
</dbReference>
<comment type="caution">
    <text evidence="3">The sequence shown here is derived from an EMBL/GenBank/DDBJ whole genome shotgun (WGS) entry which is preliminary data.</text>
</comment>
<dbReference type="AlphaFoldDB" id="A0A923KLF7"/>
<dbReference type="Gene3D" id="3.30.470.20">
    <property type="entry name" value="ATP-grasp fold, B domain"/>
    <property type="match status" value="1"/>
</dbReference>
<dbReference type="GO" id="GO:0046872">
    <property type="term" value="F:metal ion binding"/>
    <property type="evidence" value="ECO:0007669"/>
    <property type="project" value="InterPro"/>
</dbReference>
<dbReference type="EMBL" id="JACOFV010000011">
    <property type="protein sequence ID" value="MBC3862965.1"/>
    <property type="molecule type" value="Genomic_DNA"/>
</dbReference>
<dbReference type="SUPFAM" id="SSF56059">
    <property type="entry name" value="Glutathione synthetase ATP-binding domain-like"/>
    <property type="match status" value="1"/>
</dbReference>
<accession>A0A923KLF7</accession>
<sequence>MRHFRVLIVTYAYWEGLSRLPALLHEAGCEICVLGVPDNFPSYSRFVKRLFISPNDVDAVVADLNVHLQNQSNKYDWVIISDDPLLYALEKRRNETWVKENFPTIAGDAGIDFITSKSAFIEACRNKNIKVPDFDLCSDLSQIQTAGHRLGYPLVIKQEQGFAGLAVRIVDHAESLSGIHVERQVIAQEFIRGRLASAAAVFKEGKPIAWFSYYRSRTWGDCGPSAAIEAKIFPELEHMLNQLGELSGFHGLCGIDFFEQENTGELILLEQNFRPTLTISLGKRLGVDFAMAIRIFLGSDEAIKEHALTQKEVVKRVIPLFPQDVFRAIDAQDRQGLLKWCFYPLWWREMRWNEPFIMFLNLRHIIQKLRGIKKVNTRRFV</sequence>
<evidence type="ECO:0000259" key="2">
    <source>
        <dbReference type="PROSITE" id="PS50975"/>
    </source>
</evidence>
<keyword evidence="4" id="KW-1185">Reference proteome</keyword>
<keyword evidence="1" id="KW-0547">Nucleotide-binding</keyword>
<name>A0A923KLF7_9BURK</name>
<dbReference type="Proteomes" id="UP000634011">
    <property type="component" value="Unassembled WGS sequence"/>
</dbReference>
<dbReference type="GO" id="GO:0005524">
    <property type="term" value="F:ATP binding"/>
    <property type="evidence" value="ECO:0007669"/>
    <property type="project" value="UniProtKB-UniRule"/>
</dbReference>